<dbReference type="Proteomes" id="UP000024635">
    <property type="component" value="Unassembled WGS sequence"/>
</dbReference>
<dbReference type="EMBL" id="JARK01001345">
    <property type="protein sequence ID" value="EYC27391.1"/>
    <property type="molecule type" value="Genomic_DNA"/>
</dbReference>
<proteinExistence type="predicted"/>
<reference evidence="2" key="1">
    <citation type="journal article" date="2015" name="Nat. Genet.">
        <title>The genome and transcriptome of the zoonotic hookworm Ancylostoma ceylanicum identify infection-specific gene families.</title>
        <authorList>
            <person name="Schwarz E.M."/>
            <person name="Hu Y."/>
            <person name="Antoshechkin I."/>
            <person name="Miller M.M."/>
            <person name="Sternberg P.W."/>
            <person name="Aroian R.V."/>
        </authorList>
    </citation>
    <scope>NUCLEOTIDE SEQUENCE</scope>
    <source>
        <strain evidence="2">HY135</strain>
    </source>
</reference>
<keyword evidence="2" id="KW-1185">Reference proteome</keyword>
<accession>A0A016VJB7</accession>
<evidence type="ECO:0008006" key="3">
    <source>
        <dbReference type="Google" id="ProtNLM"/>
    </source>
</evidence>
<protein>
    <recommendedName>
        <fullName evidence="3">Reverse transcriptase domain-containing protein</fullName>
    </recommendedName>
</protein>
<evidence type="ECO:0000313" key="1">
    <source>
        <dbReference type="EMBL" id="EYC27391.1"/>
    </source>
</evidence>
<sequence length="171" mass="19327">MHTSLPLLLSWQQQPSQLNSLDAEHAGSWGGKVSTFNIACMQGIKLGGFRCQIGSSWEKEGVVCHVITISVGSISELLKHLYKLVHFLDKQYFVHYFSVKIQFSLDKVAVAPIHVKNWNIKMYCRYIDDCCIVTSTQSEMDKCFCFSTSSPSTSDLHEKHRKTVGYISSTQ</sequence>
<comment type="caution">
    <text evidence="1">The sequence shown here is derived from an EMBL/GenBank/DDBJ whole genome shotgun (WGS) entry which is preliminary data.</text>
</comment>
<organism evidence="1 2">
    <name type="scientific">Ancylostoma ceylanicum</name>
    <dbReference type="NCBI Taxonomy" id="53326"/>
    <lineage>
        <taxon>Eukaryota</taxon>
        <taxon>Metazoa</taxon>
        <taxon>Ecdysozoa</taxon>
        <taxon>Nematoda</taxon>
        <taxon>Chromadorea</taxon>
        <taxon>Rhabditida</taxon>
        <taxon>Rhabditina</taxon>
        <taxon>Rhabditomorpha</taxon>
        <taxon>Strongyloidea</taxon>
        <taxon>Ancylostomatidae</taxon>
        <taxon>Ancylostomatinae</taxon>
        <taxon>Ancylostoma</taxon>
    </lineage>
</organism>
<dbReference type="AlphaFoldDB" id="A0A016VJB7"/>
<name>A0A016VJB7_9BILA</name>
<evidence type="ECO:0000313" key="2">
    <source>
        <dbReference type="Proteomes" id="UP000024635"/>
    </source>
</evidence>
<gene>
    <name evidence="1" type="primary">Acey_s0009.g694</name>
    <name evidence="1" type="ORF">Y032_0009g694</name>
</gene>